<dbReference type="EMBL" id="CP003154">
    <property type="protein sequence ID" value="AFL75842.1"/>
    <property type="molecule type" value="Genomic_DNA"/>
</dbReference>
<dbReference type="SUPFAM" id="SSF52540">
    <property type="entry name" value="P-loop containing nucleoside triphosphate hydrolases"/>
    <property type="match status" value="1"/>
</dbReference>
<keyword evidence="1" id="KW-0547">Nucleotide-binding</keyword>
<dbReference type="GO" id="GO:0032153">
    <property type="term" value="C:cell division site"/>
    <property type="evidence" value="ECO:0007669"/>
    <property type="project" value="TreeGrafter"/>
</dbReference>
<dbReference type="InterPro" id="IPR027417">
    <property type="entry name" value="P-loop_NTPase"/>
</dbReference>
<evidence type="ECO:0000313" key="3">
    <source>
        <dbReference type="EMBL" id="AFL75842.1"/>
    </source>
</evidence>
<dbReference type="GO" id="GO:0051301">
    <property type="term" value="P:cell division"/>
    <property type="evidence" value="ECO:0007669"/>
    <property type="project" value="TreeGrafter"/>
</dbReference>
<dbReference type="NCBIfam" id="NF040713">
    <property type="entry name" value="ZapE"/>
    <property type="match status" value="1"/>
</dbReference>
<dbReference type="STRING" id="765911.Thivi_4008"/>
<keyword evidence="4" id="KW-1185">Reference proteome</keyword>
<keyword evidence="2" id="KW-0067">ATP-binding</keyword>
<dbReference type="Gene3D" id="3.40.50.300">
    <property type="entry name" value="P-loop containing nucleotide triphosphate hydrolases"/>
    <property type="match status" value="1"/>
</dbReference>
<dbReference type="GO" id="GO:0005524">
    <property type="term" value="F:ATP binding"/>
    <property type="evidence" value="ECO:0007669"/>
    <property type="project" value="UniProtKB-KW"/>
</dbReference>
<evidence type="ECO:0000256" key="1">
    <source>
        <dbReference type="ARBA" id="ARBA00022741"/>
    </source>
</evidence>
<organism evidence="3 4">
    <name type="scientific">Thiocystis violascens (strain ATCC 17096 / DSM 198 / 6111)</name>
    <name type="common">Chromatium violascens</name>
    <dbReference type="NCBI Taxonomy" id="765911"/>
    <lineage>
        <taxon>Bacteria</taxon>
        <taxon>Pseudomonadati</taxon>
        <taxon>Pseudomonadota</taxon>
        <taxon>Gammaproteobacteria</taxon>
        <taxon>Chromatiales</taxon>
        <taxon>Chromatiaceae</taxon>
        <taxon>Thiocystis</taxon>
    </lineage>
</organism>
<dbReference type="PANTHER" id="PTHR12169:SF6">
    <property type="entry name" value="AFG1-LIKE ATPASE"/>
    <property type="match status" value="1"/>
</dbReference>
<dbReference type="PANTHER" id="PTHR12169">
    <property type="entry name" value="ATPASE N2B"/>
    <property type="match status" value="1"/>
</dbReference>
<name>I3YFS4_THIV6</name>
<gene>
    <name evidence="3" type="ordered locus">Thivi_4008</name>
</gene>
<dbReference type="GO" id="GO:0005737">
    <property type="term" value="C:cytoplasm"/>
    <property type="evidence" value="ECO:0007669"/>
    <property type="project" value="TreeGrafter"/>
</dbReference>
<dbReference type="GO" id="GO:0016887">
    <property type="term" value="F:ATP hydrolysis activity"/>
    <property type="evidence" value="ECO:0007669"/>
    <property type="project" value="InterPro"/>
</dbReference>
<dbReference type="OrthoDB" id="9774491at2"/>
<evidence type="ECO:0000313" key="4">
    <source>
        <dbReference type="Proteomes" id="UP000006062"/>
    </source>
</evidence>
<dbReference type="AlphaFoldDB" id="I3YFS4"/>
<dbReference type="Proteomes" id="UP000006062">
    <property type="component" value="Chromosome"/>
</dbReference>
<dbReference type="eggNOG" id="COG1485">
    <property type="taxonomic scope" value="Bacteria"/>
</dbReference>
<dbReference type="RefSeq" id="WP_014780229.1">
    <property type="nucleotide sequence ID" value="NC_018012.1"/>
</dbReference>
<sequence length="358" mass="40451">MSQANISNSFHPCDSAQREASELLLALRQALLREPSRQPRRSVWRRLRSRWSGPALPVRGLYLWGGVGRGKTYLMDWFMSELEVPDKRRVHFHHFMREIHGAMARLPRQPDPLEVVADGLRAQARVLCLDEFIVTDIADAMLLHGLLKALFARGMTLVTTANARPDDLYRNGLQRPLFLPAIELLKRHTQVFELDGGVDYRLRTLTQAGVFFLESDAGERRLAEDFARLTGGHEVSSGEFSVNGRVFPVRRVGMDVVWFDFAALCATARSASDYIEIAREFHTVLLSGVPRLGPSQEAAARRFLHLVDEFYDQRIKLVLSAAAPVEKLYLGGLPDFAHERLLSRLIEMQSTEYLAAAS</sequence>
<dbReference type="HOGENOM" id="CLU_008681_0_4_6"/>
<proteinExistence type="predicted"/>
<dbReference type="InterPro" id="IPR005654">
    <property type="entry name" value="ATPase_AFG1-like"/>
</dbReference>
<dbReference type="Pfam" id="PF03969">
    <property type="entry name" value="AFG1_ATPase"/>
    <property type="match status" value="1"/>
</dbReference>
<protein>
    <submittedName>
        <fullName evidence="3">Putative ATPase</fullName>
    </submittedName>
</protein>
<evidence type="ECO:0000256" key="2">
    <source>
        <dbReference type="ARBA" id="ARBA00022840"/>
    </source>
</evidence>
<accession>I3YFS4</accession>
<dbReference type="KEGG" id="tvi:Thivi_4008"/>
<reference evidence="3 4" key="1">
    <citation type="submission" date="2012-06" db="EMBL/GenBank/DDBJ databases">
        <title>Complete sequence of Thiocystis violascens DSM 198.</title>
        <authorList>
            <consortium name="US DOE Joint Genome Institute"/>
            <person name="Lucas S."/>
            <person name="Han J."/>
            <person name="Lapidus A."/>
            <person name="Cheng J.-F."/>
            <person name="Goodwin L."/>
            <person name="Pitluck S."/>
            <person name="Peters L."/>
            <person name="Ovchinnikova G."/>
            <person name="Teshima H."/>
            <person name="Detter J.C."/>
            <person name="Han C."/>
            <person name="Tapia R."/>
            <person name="Land M."/>
            <person name="Hauser L."/>
            <person name="Kyrpides N."/>
            <person name="Ivanova N."/>
            <person name="Pagani I."/>
            <person name="Vogl K."/>
            <person name="Liu Z."/>
            <person name="Frigaard N.-U."/>
            <person name="Bryant D."/>
            <person name="Woyke T."/>
        </authorList>
    </citation>
    <scope>NUCLEOTIDE SEQUENCE [LARGE SCALE GENOMIC DNA]</scope>
    <source>
        <strain evidence="4">ATCC 17096 / DSM 198 / 6111</strain>
    </source>
</reference>